<accession>A0A9X0AKM2</accession>
<feature type="compositionally biased region" description="Polar residues" evidence="1">
    <location>
        <begin position="133"/>
        <end position="167"/>
    </location>
</feature>
<dbReference type="AlphaFoldDB" id="A0A9X0AKM2"/>
<reference evidence="2" key="1">
    <citation type="submission" date="2022-11" db="EMBL/GenBank/DDBJ databases">
        <title>Genome Resource of Sclerotinia nivalis Strain SnTB1, a Plant Pathogen Isolated from American Ginseng.</title>
        <authorList>
            <person name="Fan S."/>
        </authorList>
    </citation>
    <scope>NUCLEOTIDE SEQUENCE</scope>
    <source>
        <strain evidence="2">SnTB1</strain>
    </source>
</reference>
<protein>
    <submittedName>
        <fullName evidence="2">Uncharacterized protein</fullName>
    </submittedName>
</protein>
<dbReference type="Proteomes" id="UP001152300">
    <property type="component" value="Unassembled WGS sequence"/>
</dbReference>
<evidence type="ECO:0000313" key="2">
    <source>
        <dbReference type="EMBL" id="KAJ8064043.1"/>
    </source>
</evidence>
<evidence type="ECO:0000256" key="1">
    <source>
        <dbReference type="SAM" id="MobiDB-lite"/>
    </source>
</evidence>
<name>A0A9X0AKM2_9HELO</name>
<sequence>MEENNVGKRRTEKKKVTSQPSPQSPSDPKPDDDDIFNLCVMLLPEIQRIVKTGKVPRESTIRQALRGMLRGDGVVPVIRSFATKDYLISYRGAHPESVKANKLTRAVVNLYNEDVQKRDIMNFRKPSFPQPPKSTSGEAQSSGKVTTPNEPSLNHSNSVKPAPSGTSIAGAAPREEFLYTSSKKIPIELPLNERRVYFMKHHETSDIPYLAQNNFPERIVVSEIVVMKECPFVRSAFDSKDTGKFVDSDDTAIYDPAKTANRKRCLRQAKIIYLADLIDSSFGRASKHYDSLSDWQADKLWKNTKSWVMFLRRDDFSENISCNIELDELCIFGTFLGAKNNAIAALRERYKAHKNRAMAEKLHPRPAMLPAEEPQRKKVSPERKTRQNDYAANEAQNDMLGIGWTYRHG</sequence>
<evidence type="ECO:0000313" key="3">
    <source>
        <dbReference type="Proteomes" id="UP001152300"/>
    </source>
</evidence>
<feature type="region of interest" description="Disordered" evidence="1">
    <location>
        <begin position="121"/>
        <end position="167"/>
    </location>
</feature>
<gene>
    <name evidence="2" type="ORF">OCU04_007884</name>
</gene>
<organism evidence="2 3">
    <name type="scientific">Sclerotinia nivalis</name>
    <dbReference type="NCBI Taxonomy" id="352851"/>
    <lineage>
        <taxon>Eukaryota</taxon>
        <taxon>Fungi</taxon>
        <taxon>Dikarya</taxon>
        <taxon>Ascomycota</taxon>
        <taxon>Pezizomycotina</taxon>
        <taxon>Leotiomycetes</taxon>
        <taxon>Helotiales</taxon>
        <taxon>Sclerotiniaceae</taxon>
        <taxon>Sclerotinia</taxon>
    </lineage>
</organism>
<proteinExistence type="predicted"/>
<feature type="region of interest" description="Disordered" evidence="1">
    <location>
        <begin position="1"/>
        <end position="33"/>
    </location>
</feature>
<comment type="caution">
    <text evidence="2">The sequence shown here is derived from an EMBL/GenBank/DDBJ whole genome shotgun (WGS) entry which is preliminary data.</text>
</comment>
<feature type="compositionally biased region" description="Basic and acidic residues" evidence="1">
    <location>
        <begin position="373"/>
        <end position="387"/>
    </location>
</feature>
<feature type="region of interest" description="Disordered" evidence="1">
    <location>
        <begin position="362"/>
        <end position="392"/>
    </location>
</feature>
<dbReference type="EMBL" id="JAPEIS010000008">
    <property type="protein sequence ID" value="KAJ8064043.1"/>
    <property type="molecule type" value="Genomic_DNA"/>
</dbReference>
<keyword evidence="3" id="KW-1185">Reference proteome</keyword>
<dbReference type="OrthoDB" id="3488785at2759"/>